<dbReference type="EMBL" id="JAAGOA010000007">
    <property type="protein sequence ID" value="NEE00798.1"/>
    <property type="molecule type" value="Genomic_DNA"/>
</dbReference>
<dbReference type="GO" id="GO:0000976">
    <property type="term" value="F:transcription cis-regulatory region binding"/>
    <property type="evidence" value="ECO:0007669"/>
    <property type="project" value="TreeGrafter"/>
</dbReference>
<evidence type="ECO:0000256" key="2">
    <source>
        <dbReference type="ARBA" id="ARBA00023125"/>
    </source>
</evidence>
<keyword evidence="1" id="KW-0805">Transcription regulation</keyword>
<dbReference type="AlphaFoldDB" id="A0A6L9S8E5"/>
<dbReference type="InterPro" id="IPR023772">
    <property type="entry name" value="DNA-bd_HTH_TetR-type_CS"/>
</dbReference>
<dbReference type="InterPro" id="IPR050109">
    <property type="entry name" value="HTH-type_TetR-like_transc_reg"/>
</dbReference>
<accession>A0A6L9S8E5</accession>
<dbReference type="Pfam" id="PF00440">
    <property type="entry name" value="TetR_N"/>
    <property type="match status" value="1"/>
</dbReference>
<dbReference type="PRINTS" id="PR00455">
    <property type="entry name" value="HTHTETR"/>
</dbReference>
<feature type="domain" description="HTH tetR-type" evidence="5">
    <location>
        <begin position="6"/>
        <end position="66"/>
    </location>
</feature>
<evidence type="ECO:0000256" key="3">
    <source>
        <dbReference type="ARBA" id="ARBA00023163"/>
    </source>
</evidence>
<feature type="DNA-binding region" description="H-T-H motif" evidence="4">
    <location>
        <begin position="29"/>
        <end position="48"/>
    </location>
</feature>
<dbReference type="PROSITE" id="PS50977">
    <property type="entry name" value="HTH_TETR_2"/>
    <property type="match status" value="1"/>
</dbReference>
<dbReference type="GO" id="GO:0003700">
    <property type="term" value="F:DNA-binding transcription factor activity"/>
    <property type="evidence" value="ECO:0007669"/>
    <property type="project" value="TreeGrafter"/>
</dbReference>
<name>A0A6L9S8E5_9ACTN</name>
<keyword evidence="7" id="KW-1185">Reference proteome</keyword>
<reference evidence="6 7" key="1">
    <citation type="submission" date="2020-02" db="EMBL/GenBank/DDBJ databases">
        <authorList>
            <person name="Li X.-J."/>
            <person name="Han X.-M."/>
        </authorList>
    </citation>
    <scope>NUCLEOTIDE SEQUENCE [LARGE SCALE GENOMIC DNA]</scope>
    <source>
        <strain evidence="6 7">CCTCC AB 2017055</strain>
    </source>
</reference>
<dbReference type="InterPro" id="IPR009057">
    <property type="entry name" value="Homeodomain-like_sf"/>
</dbReference>
<evidence type="ECO:0000313" key="6">
    <source>
        <dbReference type="EMBL" id="NEE00798.1"/>
    </source>
</evidence>
<dbReference type="PROSITE" id="PS01081">
    <property type="entry name" value="HTH_TETR_1"/>
    <property type="match status" value="1"/>
</dbReference>
<organism evidence="6 7">
    <name type="scientific">Phytoactinopolyspora halotolerans</name>
    <dbReference type="NCBI Taxonomy" id="1981512"/>
    <lineage>
        <taxon>Bacteria</taxon>
        <taxon>Bacillati</taxon>
        <taxon>Actinomycetota</taxon>
        <taxon>Actinomycetes</taxon>
        <taxon>Jiangellales</taxon>
        <taxon>Jiangellaceae</taxon>
        <taxon>Phytoactinopolyspora</taxon>
    </lineage>
</organism>
<dbReference type="RefSeq" id="WP_163737252.1">
    <property type="nucleotide sequence ID" value="NZ_JAAGOA010000007.1"/>
</dbReference>
<evidence type="ECO:0000313" key="7">
    <source>
        <dbReference type="Proteomes" id="UP000475214"/>
    </source>
</evidence>
<comment type="caution">
    <text evidence="6">The sequence shown here is derived from an EMBL/GenBank/DDBJ whole genome shotgun (WGS) entry which is preliminary data.</text>
</comment>
<evidence type="ECO:0000259" key="5">
    <source>
        <dbReference type="PROSITE" id="PS50977"/>
    </source>
</evidence>
<keyword evidence="3" id="KW-0804">Transcription</keyword>
<protein>
    <submittedName>
        <fullName evidence="6">TetR family transcriptional regulator</fullName>
    </submittedName>
</protein>
<dbReference type="Proteomes" id="UP000475214">
    <property type="component" value="Unassembled WGS sequence"/>
</dbReference>
<gene>
    <name evidence="6" type="ORF">G1H10_11525</name>
</gene>
<dbReference type="InterPro" id="IPR001647">
    <property type="entry name" value="HTH_TetR"/>
</dbReference>
<evidence type="ECO:0000256" key="1">
    <source>
        <dbReference type="ARBA" id="ARBA00023015"/>
    </source>
</evidence>
<dbReference type="PANTHER" id="PTHR30055:SF238">
    <property type="entry name" value="MYCOFACTOCIN BIOSYNTHESIS TRANSCRIPTIONAL REGULATOR MFTR-RELATED"/>
    <property type="match status" value="1"/>
</dbReference>
<dbReference type="Gene3D" id="1.10.357.10">
    <property type="entry name" value="Tetracycline Repressor, domain 2"/>
    <property type="match status" value="1"/>
</dbReference>
<evidence type="ECO:0000256" key="4">
    <source>
        <dbReference type="PROSITE-ProRule" id="PRU00335"/>
    </source>
</evidence>
<dbReference type="SUPFAM" id="SSF46689">
    <property type="entry name" value="Homeodomain-like"/>
    <property type="match status" value="1"/>
</dbReference>
<keyword evidence="2 4" id="KW-0238">DNA-binding</keyword>
<proteinExistence type="predicted"/>
<dbReference type="PANTHER" id="PTHR30055">
    <property type="entry name" value="HTH-TYPE TRANSCRIPTIONAL REGULATOR RUTR"/>
    <property type="match status" value="1"/>
</dbReference>
<sequence>MARWAPGASDRLQRAAMELFAEHGFEATTVAGIAERAGVTERTFFRYFADKREVLFAGEQHLEAVFVSAIAGAPADAPLTDLLVAALDAGGAALQDMRGREFARARNEIIGANEQLQERELLKLAKLSHSVASALVERGIADVPARLAGDLVVSVFSTAFARWVAADETRDLVELQRQGLTAINTLVRTETG</sequence>